<accession>A0ABY7EM94</accession>
<reference evidence="1" key="1">
    <citation type="submission" date="2022-11" db="EMBL/GenBank/DDBJ databases">
        <title>Centuries of genome instability and evolution in soft-shell clam transmissible cancer (bioRxiv).</title>
        <authorList>
            <person name="Hart S.F.M."/>
            <person name="Yonemitsu M.A."/>
            <person name="Giersch R.M."/>
            <person name="Beal B.F."/>
            <person name="Arriagada G."/>
            <person name="Davis B.W."/>
            <person name="Ostrander E.A."/>
            <person name="Goff S.P."/>
            <person name="Metzger M.J."/>
        </authorList>
    </citation>
    <scope>NUCLEOTIDE SEQUENCE</scope>
    <source>
        <strain evidence="1">MELC-2E11</strain>
        <tissue evidence="1">Siphon/mantle</tissue>
    </source>
</reference>
<keyword evidence="2" id="KW-1185">Reference proteome</keyword>
<dbReference type="EMBL" id="CP111018">
    <property type="protein sequence ID" value="WAR11120.1"/>
    <property type="molecule type" value="Genomic_DNA"/>
</dbReference>
<sequence>MTSCDVMFPGSMPDDTVKKHIDVITNAMWYLDGNKQKLTDRAKQSENVAIVPDRFVDNFNDYNDWKKKEQRAPRLQASELKKHSGGIFRLVSMVFTQRWGTFGSDLEQLAVAMDSYAEFLEMSNEQQAKRQKLDHPSRQLGNHSEIQHRIETDTVHKKYTNLDNDLSRQYYTFVSRSTIMQ</sequence>
<protein>
    <submittedName>
        <fullName evidence="1">Uncharacterized protein</fullName>
    </submittedName>
</protein>
<organism evidence="1 2">
    <name type="scientific">Mya arenaria</name>
    <name type="common">Soft-shell clam</name>
    <dbReference type="NCBI Taxonomy" id="6604"/>
    <lineage>
        <taxon>Eukaryota</taxon>
        <taxon>Metazoa</taxon>
        <taxon>Spiralia</taxon>
        <taxon>Lophotrochozoa</taxon>
        <taxon>Mollusca</taxon>
        <taxon>Bivalvia</taxon>
        <taxon>Autobranchia</taxon>
        <taxon>Heteroconchia</taxon>
        <taxon>Euheterodonta</taxon>
        <taxon>Imparidentia</taxon>
        <taxon>Neoheterodontei</taxon>
        <taxon>Myida</taxon>
        <taxon>Myoidea</taxon>
        <taxon>Myidae</taxon>
        <taxon>Mya</taxon>
    </lineage>
</organism>
<proteinExistence type="predicted"/>
<name>A0ABY7EM94_MYAAR</name>
<gene>
    <name evidence="1" type="ORF">MAR_036196</name>
</gene>
<evidence type="ECO:0000313" key="2">
    <source>
        <dbReference type="Proteomes" id="UP001164746"/>
    </source>
</evidence>
<dbReference type="Proteomes" id="UP001164746">
    <property type="component" value="Chromosome 7"/>
</dbReference>
<evidence type="ECO:0000313" key="1">
    <source>
        <dbReference type="EMBL" id="WAR11120.1"/>
    </source>
</evidence>
<feature type="non-terminal residue" evidence="1">
    <location>
        <position position="1"/>
    </location>
</feature>